<keyword evidence="9" id="KW-1185">Reference proteome</keyword>
<accession>A0A1H9SRC5</accession>
<evidence type="ECO:0000256" key="3">
    <source>
        <dbReference type="ARBA" id="ARBA00022989"/>
    </source>
</evidence>
<dbReference type="InterPro" id="IPR011527">
    <property type="entry name" value="ABC1_TM_dom"/>
</dbReference>
<evidence type="ECO:0000256" key="2">
    <source>
        <dbReference type="ARBA" id="ARBA00022692"/>
    </source>
</evidence>
<evidence type="ECO:0000256" key="5">
    <source>
        <dbReference type="SAM" id="Phobius"/>
    </source>
</evidence>
<dbReference type="Gene3D" id="3.90.70.10">
    <property type="entry name" value="Cysteine proteinases"/>
    <property type="match status" value="1"/>
</dbReference>
<dbReference type="GO" id="GO:0006508">
    <property type="term" value="P:proteolysis"/>
    <property type="evidence" value="ECO:0007669"/>
    <property type="project" value="InterPro"/>
</dbReference>
<dbReference type="InterPro" id="IPR036640">
    <property type="entry name" value="ABC1_TM_sf"/>
</dbReference>
<dbReference type="AlphaFoldDB" id="A0A1H9SRC5"/>
<dbReference type="SUPFAM" id="SSF90123">
    <property type="entry name" value="ABC transporter transmembrane region"/>
    <property type="match status" value="1"/>
</dbReference>
<dbReference type="Proteomes" id="UP000182471">
    <property type="component" value="Unassembled WGS sequence"/>
</dbReference>
<feature type="domain" description="ABC transmembrane type-1" evidence="6">
    <location>
        <begin position="106"/>
        <end position="256"/>
    </location>
</feature>
<reference evidence="9" key="1">
    <citation type="submission" date="2016-10" db="EMBL/GenBank/DDBJ databases">
        <authorList>
            <person name="Varghese N."/>
            <person name="Submissions S."/>
        </authorList>
    </citation>
    <scope>NUCLEOTIDE SEQUENCE [LARGE SCALE GENOMIC DNA]</scope>
    <source>
        <strain evidence="9">S1b</strain>
    </source>
</reference>
<evidence type="ECO:0000256" key="1">
    <source>
        <dbReference type="ARBA" id="ARBA00004651"/>
    </source>
</evidence>
<feature type="transmembrane region" description="Helical" evidence="5">
    <location>
        <begin position="227"/>
        <end position="254"/>
    </location>
</feature>
<feature type="domain" description="Peptidase C39" evidence="7">
    <location>
        <begin position="7"/>
        <end position="132"/>
    </location>
</feature>
<name>A0A1H9SRC5_9FIRM</name>
<organism evidence="8 9">
    <name type="scientific">Lachnobacterium bovis</name>
    <dbReference type="NCBI Taxonomy" id="140626"/>
    <lineage>
        <taxon>Bacteria</taxon>
        <taxon>Bacillati</taxon>
        <taxon>Bacillota</taxon>
        <taxon>Clostridia</taxon>
        <taxon>Lachnospirales</taxon>
        <taxon>Lachnospiraceae</taxon>
        <taxon>Lachnobacterium</taxon>
    </lineage>
</organism>
<feature type="transmembrane region" description="Helical" evidence="5">
    <location>
        <begin position="104"/>
        <end position="126"/>
    </location>
</feature>
<keyword evidence="2 5" id="KW-0812">Transmembrane</keyword>
<dbReference type="PROSITE" id="PS50990">
    <property type="entry name" value="PEPTIDASE_C39"/>
    <property type="match status" value="1"/>
</dbReference>
<comment type="subcellular location">
    <subcellularLocation>
        <location evidence="1">Cell membrane</location>
        <topology evidence="1">Multi-pass membrane protein</topology>
    </subcellularLocation>
</comment>
<sequence>MFFGVRQHDEKDCGVAAFASICKYWGIRDRLSNFRKSFQVTTSGVSIYDICRVAKKYGFETEPLEGSFEELLEEEICGPFIAHGISENNFCHFIVVRKITRKKVFVISTVLAIIIMVLQYVVAFAYQDIMDSYIYDRKTDMFFITLIGLGIMYVIMSLCKMLRDRVSANMAKKIGVNLQNKFITKIMSAPIKMLDNYRTGEILSRFEEIESISNLIFYEIFNIIIEFVVMIISIFILYKISITLLCLILIHLLLIF</sequence>
<dbReference type="Pfam" id="PF03412">
    <property type="entry name" value="Peptidase_C39"/>
    <property type="match status" value="1"/>
</dbReference>
<dbReference type="EMBL" id="FOGW01000012">
    <property type="protein sequence ID" value="SER86869.1"/>
    <property type="molecule type" value="Genomic_DNA"/>
</dbReference>
<dbReference type="RefSeq" id="WP_074730635.1">
    <property type="nucleotide sequence ID" value="NZ_FOGW01000012.1"/>
</dbReference>
<evidence type="ECO:0000259" key="6">
    <source>
        <dbReference type="PROSITE" id="PS50929"/>
    </source>
</evidence>
<evidence type="ECO:0000256" key="4">
    <source>
        <dbReference type="ARBA" id="ARBA00023136"/>
    </source>
</evidence>
<gene>
    <name evidence="8" type="ORF">SAMN02910429_01313</name>
</gene>
<keyword evidence="4 5" id="KW-0472">Membrane</keyword>
<dbReference type="PROSITE" id="PS50929">
    <property type="entry name" value="ABC_TM1F"/>
    <property type="match status" value="1"/>
</dbReference>
<proteinExistence type="predicted"/>
<dbReference type="InterPro" id="IPR005074">
    <property type="entry name" value="Peptidase_C39"/>
</dbReference>
<dbReference type="GO" id="GO:0005886">
    <property type="term" value="C:plasma membrane"/>
    <property type="evidence" value="ECO:0007669"/>
    <property type="project" value="UniProtKB-SubCell"/>
</dbReference>
<evidence type="ECO:0000313" key="9">
    <source>
        <dbReference type="Proteomes" id="UP000182471"/>
    </source>
</evidence>
<feature type="transmembrane region" description="Helical" evidence="5">
    <location>
        <begin position="141"/>
        <end position="162"/>
    </location>
</feature>
<protein>
    <submittedName>
        <fullName evidence="8">ABC transporter transmembrane region</fullName>
    </submittedName>
</protein>
<evidence type="ECO:0000313" key="8">
    <source>
        <dbReference type="EMBL" id="SER86869.1"/>
    </source>
</evidence>
<dbReference type="GO" id="GO:0140359">
    <property type="term" value="F:ABC-type transporter activity"/>
    <property type="evidence" value="ECO:0007669"/>
    <property type="project" value="InterPro"/>
</dbReference>
<keyword evidence="3 5" id="KW-1133">Transmembrane helix</keyword>
<dbReference type="GO" id="GO:0005524">
    <property type="term" value="F:ATP binding"/>
    <property type="evidence" value="ECO:0007669"/>
    <property type="project" value="InterPro"/>
</dbReference>
<evidence type="ECO:0000259" key="7">
    <source>
        <dbReference type="PROSITE" id="PS50990"/>
    </source>
</evidence>
<dbReference type="GO" id="GO:0008233">
    <property type="term" value="F:peptidase activity"/>
    <property type="evidence" value="ECO:0007669"/>
    <property type="project" value="InterPro"/>
</dbReference>